<evidence type="ECO:0000256" key="5">
    <source>
        <dbReference type="ARBA" id="ARBA00022801"/>
    </source>
</evidence>
<protein>
    <submittedName>
        <fullName evidence="12">Insulinase family protein</fullName>
    </submittedName>
</protein>
<dbReference type="GO" id="GO:0046872">
    <property type="term" value="F:metal ion binding"/>
    <property type="evidence" value="ECO:0007669"/>
    <property type="project" value="UniProtKB-KW"/>
</dbReference>
<evidence type="ECO:0000256" key="9">
    <source>
        <dbReference type="SAM" id="SignalP"/>
    </source>
</evidence>
<dbReference type="Gene3D" id="3.30.830.10">
    <property type="entry name" value="Metalloenzyme, LuxS/M16 peptidase-like"/>
    <property type="match status" value="4"/>
</dbReference>
<evidence type="ECO:0000256" key="6">
    <source>
        <dbReference type="ARBA" id="ARBA00022833"/>
    </source>
</evidence>
<proteinExistence type="inferred from homology"/>
<dbReference type="InterPro" id="IPR007863">
    <property type="entry name" value="Peptidase_M16_C"/>
</dbReference>
<dbReference type="InterPro" id="IPR050626">
    <property type="entry name" value="Peptidase_M16"/>
</dbReference>
<feature type="domain" description="Peptidase M16 N-terminal" evidence="10">
    <location>
        <begin position="68"/>
        <end position="214"/>
    </location>
</feature>
<feature type="chain" id="PRO_5018564157" evidence="9">
    <location>
        <begin position="26"/>
        <end position="961"/>
    </location>
</feature>
<dbReference type="PROSITE" id="PS00143">
    <property type="entry name" value="INSULINASE"/>
    <property type="match status" value="1"/>
</dbReference>
<keyword evidence="7" id="KW-0482">Metalloprotease</keyword>
<keyword evidence="9" id="KW-0732">Signal</keyword>
<feature type="signal peptide" evidence="9">
    <location>
        <begin position="1"/>
        <end position="25"/>
    </location>
</feature>
<feature type="domain" description="Peptidase M16 C-terminal" evidence="11">
    <location>
        <begin position="704"/>
        <end position="881"/>
    </location>
</feature>
<feature type="domain" description="Peptidase M16 C-terminal" evidence="11">
    <location>
        <begin position="231"/>
        <end position="403"/>
    </location>
</feature>
<organism evidence="12 13">
    <name type="scientific">Sphingorhabdus wooponensis</name>
    <dbReference type="NCBI Taxonomy" id="940136"/>
    <lineage>
        <taxon>Bacteria</taxon>
        <taxon>Pseudomonadati</taxon>
        <taxon>Pseudomonadota</taxon>
        <taxon>Alphaproteobacteria</taxon>
        <taxon>Sphingomonadales</taxon>
        <taxon>Sphingomonadaceae</taxon>
        <taxon>Sphingorhabdus</taxon>
    </lineage>
</organism>
<keyword evidence="6" id="KW-0862">Zinc</keyword>
<comment type="caution">
    <text evidence="12">The sequence shown here is derived from an EMBL/GenBank/DDBJ whole genome shotgun (WGS) entry which is preliminary data.</text>
</comment>
<dbReference type="InterPro" id="IPR011765">
    <property type="entry name" value="Pept_M16_N"/>
</dbReference>
<evidence type="ECO:0000256" key="1">
    <source>
        <dbReference type="ARBA" id="ARBA00001947"/>
    </source>
</evidence>
<evidence type="ECO:0000313" key="13">
    <source>
        <dbReference type="Proteomes" id="UP000268553"/>
    </source>
</evidence>
<sequence>MRSVMRKLSYALVLAALLLPPATYAQTAPAANAPAKTTAVPWLYEGSDVPVDDTWTFGVLPNGLRYAVKKNDVPAGQVSIRVRIDAGALHENNDEQGFAHLIEHLSFRGSTFVPDGEAKRIWQRFGVTFGSDSNAQTTPTQTVYKLDLPNATPEKLDESVKIISGMIRNPRISPTALNAERAIVLAELRENSGAQMIYSDALRQHAFQGQRLANRSTIGTPETLQAADAIRLSAFHDRWYRPENAVVVMAGDMEPAKLANLVQKYFNDWKGKGPRASEPDFGDPSPQGTPVRVLIEPTLPRTVSLAYLRPWRKVNDTILYNEQLLIDALALQIINRRLEVQARNGGSYLFAQVAQEDISRTADATLVSLTPVGDQWEAATRDVRAIIADAVATPPSVADIDREKTLFGNALRTMLDSYPFEAAAKQADDIVSAVDIRETVAAPKTVIAVYEGMQNKFTPERLLDATQKLFSADVTRLMVSSPTAIPDADNRALAVLNASVAANKSARLSENNIGFAALPKLGAPGKLVAEETLARWDLTRLELSNGVRALLYPNKAESGQIRVLVRFGGGYKAVNPDQGGLLWAGPLVLPENGIGNIKRTEIDQMVNGRRIELNFSVDDDAFQFGANTRPDDLADQLTLIATKMEYPGWDAAPVERAKAMATSGYASFEMSAMSVLQRDLEYLLRNKDARWKAATPAEVAKMDAAQFETYWQPLMAQGPIEVLLFGDFEKTDAIAALEKSFGAMAPRVALPISAAASDVRFPAPTATPVRLMHRGASDQSAAVMAWPTGGGIAGITEGRQLEILAAIFRDRLFEKFRAEQAVSYSPDMAANWPLNFTSGGYLMAYTQVKPADVNRFFAFAEAVAADLIANPVSADELQRAVEPTKQAIERAASGNTFWLNQLKGATYDPERFVALGKLYSDFNDVTPAILQALAQRYFIKDKAWKLVVTPQSGDSAVTAER</sequence>
<keyword evidence="4" id="KW-0479">Metal-binding</keyword>
<keyword evidence="5" id="KW-0378">Hydrolase</keyword>
<evidence type="ECO:0000256" key="2">
    <source>
        <dbReference type="ARBA" id="ARBA00007261"/>
    </source>
</evidence>
<keyword evidence="3" id="KW-0645">Protease</keyword>
<comment type="similarity">
    <text evidence="2 8">Belongs to the peptidase M16 family.</text>
</comment>
<evidence type="ECO:0000256" key="7">
    <source>
        <dbReference type="ARBA" id="ARBA00023049"/>
    </source>
</evidence>
<evidence type="ECO:0000256" key="4">
    <source>
        <dbReference type="ARBA" id="ARBA00022723"/>
    </source>
</evidence>
<dbReference type="InterPro" id="IPR011249">
    <property type="entry name" value="Metalloenz_LuxS/M16"/>
</dbReference>
<dbReference type="InterPro" id="IPR001431">
    <property type="entry name" value="Pept_M16_Zn_BS"/>
</dbReference>
<evidence type="ECO:0000256" key="3">
    <source>
        <dbReference type="ARBA" id="ARBA00022670"/>
    </source>
</evidence>
<keyword evidence="13" id="KW-1185">Reference proteome</keyword>
<evidence type="ECO:0000259" key="10">
    <source>
        <dbReference type="Pfam" id="PF00675"/>
    </source>
</evidence>
<evidence type="ECO:0000259" key="11">
    <source>
        <dbReference type="Pfam" id="PF05193"/>
    </source>
</evidence>
<dbReference type="SUPFAM" id="SSF63411">
    <property type="entry name" value="LuxS/MPP-like metallohydrolase"/>
    <property type="match status" value="4"/>
</dbReference>
<dbReference type="Proteomes" id="UP000268553">
    <property type="component" value="Unassembled WGS sequence"/>
</dbReference>
<name>A0A3R8R8R7_9SPHN</name>
<accession>A0A3R8R8R7</accession>
<dbReference type="OrthoDB" id="9811314at2"/>
<dbReference type="GO" id="GO:0004222">
    <property type="term" value="F:metalloendopeptidase activity"/>
    <property type="evidence" value="ECO:0007669"/>
    <property type="project" value="InterPro"/>
</dbReference>
<dbReference type="GO" id="GO:0006508">
    <property type="term" value="P:proteolysis"/>
    <property type="evidence" value="ECO:0007669"/>
    <property type="project" value="UniProtKB-KW"/>
</dbReference>
<dbReference type="Pfam" id="PF05193">
    <property type="entry name" value="Peptidase_M16_C"/>
    <property type="match status" value="2"/>
</dbReference>
<evidence type="ECO:0000313" key="12">
    <source>
        <dbReference type="EMBL" id="RRQ52560.1"/>
    </source>
</evidence>
<comment type="cofactor">
    <cofactor evidence="1">
        <name>Zn(2+)</name>
        <dbReference type="ChEBI" id="CHEBI:29105"/>
    </cofactor>
</comment>
<dbReference type="PANTHER" id="PTHR43690:SF17">
    <property type="entry name" value="PROTEIN YHJJ"/>
    <property type="match status" value="1"/>
</dbReference>
<dbReference type="Pfam" id="PF00675">
    <property type="entry name" value="Peptidase_M16"/>
    <property type="match status" value="1"/>
</dbReference>
<dbReference type="EMBL" id="RWJI01000001">
    <property type="protein sequence ID" value="RRQ52560.1"/>
    <property type="molecule type" value="Genomic_DNA"/>
</dbReference>
<reference evidence="12 13" key="1">
    <citation type="submission" date="2018-12" db="EMBL/GenBank/DDBJ databases">
        <authorList>
            <person name="Kim S.-J."/>
            <person name="Jung G.-Y."/>
        </authorList>
    </citation>
    <scope>NUCLEOTIDE SEQUENCE [LARGE SCALE GENOMIC DNA]</scope>
    <source>
        <strain evidence="12 13">03SU3-P</strain>
    </source>
</reference>
<gene>
    <name evidence="12" type="ORF">D7D48_06915</name>
</gene>
<dbReference type="AlphaFoldDB" id="A0A3R8R8R7"/>
<evidence type="ECO:0000256" key="8">
    <source>
        <dbReference type="RuleBase" id="RU004447"/>
    </source>
</evidence>
<dbReference type="PANTHER" id="PTHR43690">
    <property type="entry name" value="NARDILYSIN"/>
    <property type="match status" value="1"/>
</dbReference>